<protein>
    <recommendedName>
        <fullName evidence="3">ATP-binding protein</fullName>
    </recommendedName>
</protein>
<dbReference type="RefSeq" id="WP_310272124.1">
    <property type="nucleotide sequence ID" value="NZ_JAVDXW010000001.1"/>
</dbReference>
<accession>A0AAE3ZE18</accession>
<comment type="caution">
    <text evidence="1">The sequence shown here is derived from an EMBL/GenBank/DDBJ whole genome shotgun (WGS) entry which is preliminary data.</text>
</comment>
<dbReference type="InterPro" id="IPR036890">
    <property type="entry name" value="HATPase_C_sf"/>
</dbReference>
<proteinExistence type="predicted"/>
<keyword evidence="2" id="KW-1185">Reference proteome</keyword>
<dbReference type="EMBL" id="JAVDXW010000001">
    <property type="protein sequence ID" value="MDR7301507.1"/>
    <property type="molecule type" value="Genomic_DNA"/>
</dbReference>
<dbReference type="Gene3D" id="3.30.565.10">
    <property type="entry name" value="Histidine kinase-like ATPase, C-terminal domain"/>
    <property type="match status" value="1"/>
</dbReference>
<evidence type="ECO:0000313" key="1">
    <source>
        <dbReference type="EMBL" id="MDR7301507.1"/>
    </source>
</evidence>
<dbReference type="SUPFAM" id="SSF55874">
    <property type="entry name" value="ATPase domain of HSP90 chaperone/DNA topoisomerase II/histidine kinase"/>
    <property type="match status" value="1"/>
</dbReference>
<dbReference type="NCBIfam" id="NF047352">
    <property type="entry name" value="P_loop_sacsin"/>
    <property type="match status" value="1"/>
</dbReference>
<gene>
    <name evidence="1" type="ORF">JOF55_001688</name>
</gene>
<organism evidence="1 2">
    <name type="scientific">Haloactinomyces albus</name>
    <dbReference type="NCBI Taxonomy" id="1352928"/>
    <lineage>
        <taxon>Bacteria</taxon>
        <taxon>Bacillati</taxon>
        <taxon>Actinomycetota</taxon>
        <taxon>Actinomycetes</taxon>
        <taxon>Actinopolysporales</taxon>
        <taxon>Actinopolysporaceae</taxon>
        <taxon>Haloactinomyces</taxon>
    </lineage>
</organism>
<sequence>MSDPFGTAELRQAVLSAWEGSPTRFREDANAEEDLRLGGYRDRLLVELAQNAADATTTGATTADTAGTDTAEVAPAGIGGVLRVELVESEAAGGDSAGGDSAGGELRVANTGAPLTASGVAGLASLRASAKRDEASVGRFGVGFAAVLAVSEEPRVVSTTGGVAFSAQRTRDEAARIPGPAEELAARGGAVPVLRLVWPQHGEPPAGFTTEVRLPLRDDVDADALLEACAQQAPDLLLALPALSEIRVGARSWHREDLDADRVVVHGPDRSDRWLLHRRSGRLPESALSDLGAESRDRAEWRVCWAVPLDADGAPEPLAHDVLHAPTPTEERLSLPARLLAGVPMEPDRRRVSASSATDAVLVFAAECYPELMSKVAPLDRAALVPLPEFPLSDVDDKLRQAVLDRLRVASWLPTADGGTTTPPRARVLDRASPELVELLRDVVPGLLVADYSEARYQRALAALEVRRLGTAELVEAVTGLHRPAPWWRCLYEALVPIEQADRQAREELEALPVPLADGRTVTGVRDVLLSDGGEEPDPAAILATLDITGLRIAAREAVHPLLERLGAHRAGPGELLDTRPLIEAVRNSVPDEQAGTDTRPLAEAVLRLVEYSSGRDWLGALALPDADGGHRRADELLLPGATLLDVLDPEVVGEQAALGVLDADFAARWSSDVLRSIGVLDGFAVHVEDEPTQPEETIADTEQWWSEQEAADPGQWPPARFVGIRDLDLVADAAWPAAIRLLTGDPETLEALREPGGYSAWWIARFATLAGHPPRHWRLPGTEELAGLYEAVPDVGLSEEQLRLAGVRAELRVADSADANDLARRLGDRERSVRAGTALRAHRVLAEAVACEIIDPADAEPPRAVRSVSGAVVSAERAVVLDEPWLIGVFEAPLVVAGGSPEDFDAEALAELFDLPLASEQGPMRVQGAGVEQRWRDVGRVPAACELLGMPVPDGVVTLQDGLGVVTADGNEHSVHWWVDEPGLVYAARTPDGLGRALAWAAGRWSERFTLIALLTDPEATTLLR</sequence>
<dbReference type="Proteomes" id="UP001180845">
    <property type="component" value="Unassembled WGS sequence"/>
</dbReference>
<dbReference type="AlphaFoldDB" id="A0AAE3ZE18"/>
<evidence type="ECO:0000313" key="2">
    <source>
        <dbReference type="Proteomes" id="UP001180845"/>
    </source>
</evidence>
<name>A0AAE3ZE18_9ACTN</name>
<reference evidence="1" key="1">
    <citation type="submission" date="2023-07" db="EMBL/GenBank/DDBJ databases">
        <title>Sequencing the genomes of 1000 actinobacteria strains.</title>
        <authorList>
            <person name="Klenk H.-P."/>
        </authorList>
    </citation>
    <scope>NUCLEOTIDE SEQUENCE</scope>
    <source>
        <strain evidence="1">DSM 45977</strain>
    </source>
</reference>
<evidence type="ECO:0008006" key="3">
    <source>
        <dbReference type="Google" id="ProtNLM"/>
    </source>
</evidence>